<reference evidence="1" key="1">
    <citation type="submission" date="2022-05" db="EMBL/GenBank/DDBJ databases">
        <title>Expanded diversity of anoxic marine methylotrophy in a Black Sea sulfate reducing microorganism.</title>
        <authorList>
            <person name="Fischer P.Q."/>
            <person name="Stams A.J.M."/>
            <person name="Villanueva L."/>
            <person name="Sousa D.Z."/>
        </authorList>
    </citation>
    <scope>NUCLEOTIDE SEQUENCE</scope>
    <source>
        <strain evidence="1">P130</strain>
    </source>
</reference>
<sequence>MTTKAVMYSVIGMPLDTDCQRMQSGSMPAKRDQPDIDMEELGILPSTVRIRKAGFMR</sequence>
<protein>
    <submittedName>
        <fullName evidence="1">Uncharacterized protein</fullName>
    </submittedName>
</protein>
<name>A0ABT8QPS6_9FIRM</name>
<evidence type="ECO:0000313" key="2">
    <source>
        <dbReference type="Proteomes" id="UP001176021"/>
    </source>
</evidence>
<keyword evidence="2" id="KW-1185">Reference proteome</keyword>
<organism evidence="1 2">
    <name type="scientific">Desulfosporosinus nitroreducens</name>
    <dbReference type="NCBI Taxonomy" id="2018668"/>
    <lineage>
        <taxon>Bacteria</taxon>
        <taxon>Bacillati</taxon>
        <taxon>Bacillota</taxon>
        <taxon>Clostridia</taxon>
        <taxon>Eubacteriales</taxon>
        <taxon>Desulfitobacteriaceae</taxon>
        <taxon>Desulfosporosinus</taxon>
    </lineage>
</organism>
<evidence type="ECO:0000313" key="1">
    <source>
        <dbReference type="EMBL" id="MDO0823362.1"/>
    </source>
</evidence>
<dbReference type="EMBL" id="JAMJEV010000008">
    <property type="protein sequence ID" value="MDO0823362.1"/>
    <property type="molecule type" value="Genomic_DNA"/>
</dbReference>
<comment type="caution">
    <text evidence="1">The sequence shown here is derived from an EMBL/GenBank/DDBJ whole genome shotgun (WGS) entry which is preliminary data.</text>
</comment>
<gene>
    <name evidence="1" type="ORF">M8H41_10910</name>
</gene>
<proteinExistence type="predicted"/>
<accession>A0ABT8QPS6</accession>
<dbReference type="Proteomes" id="UP001176021">
    <property type="component" value="Unassembled WGS sequence"/>
</dbReference>